<dbReference type="EMBL" id="RDSR01000016">
    <property type="protein sequence ID" value="RNE59354.1"/>
    <property type="molecule type" value="Genomic_DNA"/>
</dbReference>
<name>A0A3M8L3X4_9MICO</name>
<evidence type="ECO:0000313" key="2">
    <source>
        <dbReference type="Proteomes" id="UP000279859"/>
    </source>
</evidence>
<keyword evidence="2" id="KW-1185">Reference proteome</keyword>
<comment type="caution">
    <text evidence="1">The sequence shown here is derived from an EMBL/GenBank/DDBJ whole genome shotgun (WGS) entry which is preliminary data.</text>
</comment>
<dbReference type="Proteomes" id="UP000279859">
    <property type="component" value="Unassembled WGS sequence"/>
</dbReference>
<gene>
    <name evidence="1" type="ORF">EEJ31_09960</name>
</gene>
<proteinExistence type="predicted"/>
<accession>A0A3M8L3X4</accession>
<dbReference type="OrthoDB" id="9913820at2"/>
<evidence type="ECO:0000313" key="1">
    <source>
        <dbReference type="EMBL" id="RNE59354.1"/>
    </source>
</evidence>
<organism evidence="1 2">
    <name type="scientific">Cryobacterium tepidiphilum</name>
    <dbReference type="NCBI Taxonomy" id="2486026"/>
    <lineage>
        <taxon>Bacteria</taxon>
        <taxon>Bacillati</taxon>
        <taxon>Actinomycetota</taxon>
        <taxon>Actinomycetes</taxon>
        <taxon>Micrococcales</taxon>
        <taxon>Microbacteriaceae</taxon>
        <taxon>Cryobacterium</taxon>
    </lineage>
</organism>
<sequence>MEPDDMQWREYRTEAEAQALKPRAQEIVDEVIRRLPPGTIEVAAGTLFVGRYVPEEVGCFAATLIGIPRQLAPVEFELNRPFDESVESILTRLLRWRQRMEAGETV</sequence>
<dbReference type="RefSeq" id="WP_123046151.1">
    <property type="nucleotide sequence ID" value="NZ_RDSR01000016.1"/>
</dbReference>
<reference evidence="1 2" key="1">
    <citation type="submission" date="2018-11" db="EMBL/GenBank/DDBJ databases">
        <title>Cryobacterium sp. nov., isolated from rhizosphere soil of lettuce.</title>
        <authorList>
            <person name="Wang Y."/>
        </authorList>
    </citation>
    <scope>NUCLEOTIDE SEQUENCE [LARGE SCALE GENOMIC DNA]</scope>
    <source>
        <strain evidence="1 2">NEAU-85</strain>
    </source>
</reference>
<dbReference type="AlphaFoldDB" id="A0A3M8L3X4"/>
<protein>
    <submittedName>
        <fullName evidence="1">Uncharacterized protein</fullName>
    </submittedName>
</protein>